<evidence type="ECO:0000256" key="1">
    <source>
        <dbReference type="SAM" id="MobiDB-lite"/>
    </source>
</evidence>
<dbReference type="EMBL" id="CP021748">
    <property type="protein sequence ID" value="ARX88071.1"/>
    <property type="molecule type" value="Genomic_DNA"/>
</dbReference>
<dbReference type="KEGG" id="salf:SMD44_07558"/>
<sequence length="62" mass="6359">MKNPSGSCAKNAAVSPRPGFQPSRAAHSVTVRQSSGVAVETTSCPGVTFSIAAPSWKGWPLC</sequence>
<keyword evidence="3" id="KW-1185">Reference proteome</keyword>
<gene>
    <name evidence="2" type="ORF">SMD44_07558</name>
</gene>
<dbReference type="Proteomes" id="UP000195880">
    <property type="component" value="Chromosome"/>
</dbReference>
<dbReference type="AlphaFoldDB" id="A0A1Z1WNQ1"/>
<evidence type="ECO:0000313" key="2">
    <source>
        <dbReference type="EMBL" id="ARX88071.1"/>
    </source>
</evidence>
<name>A0A1Z1WNQ1_9ACTN</name>
<feature type="region of interest" description="Disordered" evidence="1">
    <location>
        <begin position="1"/>
        <end position="29"/>
    </location>
</feature>
<evidence type="ECO:0000313" key="3">
    <source>
        <dbReference type="Proteomes" id="UP000195880"/>
    </source>
</evidence>
<protein>
    <submittedName>
        <fullName evidence="2">Uncharacterized protein</fullName>
    </submittedName>
</protein>
<accession>A0A1Z1WNQ1</accession>
<organism evidence="2 3">
    <name type="scientific">Streptomyces alboflavus</name>
    <dbReference type="NCBI Taxonomy" id="67267"/>
    <lineage>
        <taxon>Bacteria</taxon>
        <taxon>Bacillati</taxon>
        <taxon>Actinomycetota</taxon>
        <taxon>Actinomycetes</taxon>
        <taxon>Kitasatosporales</taxon>
        <taxon>Streptomycetaceae</taxon>
        <taxon>Streptomyces</taxon>
    </lineage>
</organism>
<reference evidence="2 3" key="1">
    <citation type="submission" date="2017-05" db="EMBL/GenBank/DDBJ databases">
        <title>Streptomyces alboflavus Genome sequencing and assembly.</title>
        <authorList>
            <person name="Wang Y."/>
            <person name="Du B."/>
            <person name="Ding Y."/>
            <person name="Liu H."/>
            <person name="Hou Q."/>
            <person name="Liu K."/>
            <person name="Wang C."/>
            <person name="Yao L."/>
        </authorList>
    </citation>
    <scope>NUCLEOTIDE SEQUENCE [LARGE SCALE GENOMIC DNA]</scope>
    <source>
        <strain evidence="2 3">MDJK44</strain>
    </source>
</reference>
<proteinExistence type="predicted"/>